<evidence type="ECO:0000313" key="2">
    <source>
        <dbReference type="Proteomes" id="UP000315908"/>
    </source>
</evidence>
<evidence type="ECO:0000313" key="1">
    <source>
        <dbReference type="EMBL" id="TWI16305.1"/>
    </source>
</evidence>
<comment type="caution">
    <text evidence="1">The sequence shown here is derived from an EMBL/GenBank/DDBJ whole genome shotgun (WGS) entry which is preliminary data.</text>
</comment>
<sequence length="102" mass="11429">MKKEAQEPTHTIRTDTVNKDASVKRIEIDFCKTDHWSECWPGMMNIAEMFQAGINTMIAADADAVGSQETILNARTCAPIETVIISPNIIKPEYFVQAKEDN</sequence>
<dbReference type="AlphaFoldDB" id="A0A562M8P2"/>
<organism evidence="1 2">
    <name type="scientific">Sphingobacterium siyangense</name>
    <dbReference type="NCBI Taxonomy" id="459529"/>
    <lineage>
        <taxon>Bacteria</taxon>
        <taxon>Pseudomonadati</taxon>
        <taxon>Bacteroidota</taxon>
        <taxon>Sphingobacteriia</taxon>
        <taxon>Sphingobacteriales</taxon>
        <taxon>Sphingobacteriaceae</taxon>
        <taxon>Sphingobacterium</taxon>
    </lineage>
</organism>
<accession>A0A562M8P2</accession>
<reference evidence="1 2" key="1">
    <citation type="journal article" date="2015" name="Stand. Genomic Sci.">
        <title>Genomic Encyclopedia of Bacterial and Archaeal Type Strains, Phase III: the genomes of soil and plant-associated and newly described type strains.</title>
        <authorList>
            <person name="Whitman W.B."/>
            <person name="Woyke T."/>
            <person name="Klenk H.P."/>
            <person name="Zhou Y."/>
            <person name="Lilburn T.G."/>
            <person name="Beck B.J."/>
            <person name="De Vos P."/>
            <person name="Vandamme P."/>
            <person name="Eisen J.A."/>
            <person name="Garrity G."/>
            <person name="Hugenholtz P."/>
            <person name="Kyrpides N.C."/>
        </authorList>
    </citation>
    <scope>NUCLEOTIDE SEQUENCE [LARGE SCALE GENOMIC DNA]</scope>
    <source>
        <strain evidence="1 2">CGMCC 1.6855</strain>
    </source>
</reference>
<protein>
    <submittedName>
        <fullName evidence="1">Uncharacterized protein</fullName>
    </submittedName>
</protein>
<gene>
    <name evidence="1" type="ORF">IQ31_04460</name>
</gene>
<dbReference type="Proteomes" id="UP000315908">
    <property type="component" value="Unassembled WGS sequence"/>
</dbReference>
<name>A0A562M8P2_9SPHI</name>
<dbReference type="RefSeq" id="WP_145330025.1">
    <property type="nucleotide sequence ID" value="NZ_VLKR01000031.1"/>
</dbReference>
<dbReference type="EMBL" id="VLKR01000031">
    <property type="protein sequence ID" value="TWI16305.1"/>
    <property type="molecule type" value="Genomic_DNA"/>
</dbReference>
<proteinExistence type="predicted"/>